<reference evidence="3 4" key="1">
    <citation type="submission" date="2015-10" db="EMBL/GenBank/DDBJ databases">
        <authorList>
            <person name="Ju K.-S."/>
            <person name="Doroghazi J.R."/>
            <person name="Metcalf W.W."/>
        </authorList>
    </citation>
    <scope>NUCLEOTIDE SEQUENCE [LARGE SCALE GENOMIC DNA]</scope>
    <source>
        <strain evidence="3 4">NRRL B-24793</strain>
    </source>
</reference>
<evidence type="ECO:0000259" key="2">
    <source>
        <dbReference type="Pfam" id="PF13581"/>
    </source>
</evidence>
<dbReference type="InterPro" id="IPR036890">
    <property type="entry name" value="HATPase_C_sf"/>
</dbReference>
<gene>
    <name evidence="3" type="ORF">ADL17_13155</name>
</gene>
<dbReference type="PANTHER" id="PTHR35526:SF3">
    <property type="entry name" value="ANTI-SIGMA-F FACTOR RSBW"/>
    <property type="match status" value="1"/>
</dbReference>
<dbReference type="Proteomes" id="UP000053246">
    <property type="component" value="Unassembled WGS sequence"/>
</dbReference>
<dbReference type="Gene3D" id="3.30.565.10">
    <property type="entry name" value="Histidine kinase-like ATPase, C-terminal domain"/>
    <property type="match status" value="1"/>
</dbReference>
<sequence>MRNATVMPYRVVDDLPLVRAFVREQAHRLGLTADSTDALALAVNELVTNTLQHTSGGGQVRIWYDDASVYCEVVDSGPMRPVRRAMPTPDAERGRGLAIVARICDEVTAYAESGGTIVRLRFAVRRADPPAGKPAAHDDEQR</sequence>
<keyword evidence="1" id="KW-0723">Serine/threonine-protein kinase</keyword>
<dbReference type="RefSeq" id="WP_013733341.1">
    <property type="nucleotide sequence ID" value="NZ_LMWI01000002.1"/>
</dbReference>
<dbReference type="InterPro" id="IPR003594">
    <property type="entry name" value="HATPase_dom"/>
</dbReference>
<dbReference type="SUPFAM" id="SSF55874">
    <property type="entry name" value="ATPase domain of HSP90 chaperone/DNA topoisomerase II/histidine kinase"/>
    <property type="match status" value="1"/>
</dbReference>
<keyword evidence="1" id="KW-0808">Transferase</keyword>
<dbReference type="AlphaFoldDB" id="A0A9X0HZT0"/>
<keyword evidence="1" id="KW-0418">Kinase</keyword>
<dbReference type="PANTHER" id="PTHR35526">
    <property type="entry name" value="ANTI-SIGMA-F FACTOR RSBW-RELATED"/>
    <property type="match status" value="1"/>
</dbReference>
<dbReference type="OMA" id="TTNTLQH"/>
<keyword evidence="4" id="KW-1185">Reference proteome</keyword>
<dbReference type="InterPro" id="IPR050267">
    <property type="entry name" value="Anti-sigma-factor_SerPK"/>
</dbReference>
<dbReference type="EMBL" id="LMWI01000002">
    <property type="protein sequence ID" value="KUJ44177.1"/>
    <property type="molecule type" value="Genomic_DNA"/>
</dbReference>
<dbReference type="Pfam" id="PF13581">
    <property type="entry name" value="HATPase_c_2"/>
    <property type="match status" value="1"/>
</dbReference>
<accession>A0A9X0HZT0</accession>
<dbReference type="CDD" id="cd16936">
    <property type="entry name" value="HATPase_RsbW-like"/>
    <property type="match status" value="1"/>
</dbReference>
<proteinExistence type="predicted"/>
<evidence type="ECO:0000313" key="3">
    <source>
        <dbReference type="EMBL" id="KUJ44177.1"/>
    </source>
</evidence>
<protein>
    <submittedName>
        <fullName evidence="3">Anti-sigma regulatory factor</fullName>
    </submittedName>
</protein>
<comment type="caution">
    <text evidence="3">The sequence shown here is derived from an EMBL/GenBank/DDBJ whole genome shotgun (WGS) entry which is preliminary data.</text>
</comment>
<evidence type="ECO:0000256" key="1">
    <source>
        <dbReference type="ARBA" id="ARBA00022527"/>
    </source>
</evidence>
<organism evidence="3 4">
    <name type="scientific">Micromonospora maris</name>
    <dbReference type="NCBI Taxonomy" id="1003110"/>
    <lineage>
        <taxon>Bacteria</taxon>
        <taxon>Bacillati</taxon>
        <taxon>Actinomycetota</taxon>
        <taxon>Actinomycetes</taxon>
        <taxon>Micromonosporales</taxon>
        <taxon>Micromonosporaceae</taxon>
        <taxon>Micromonospora</taxon>
    </lineage>
</organism>
<evidence type="ECO:0000313" key="4">
    <source>
        <dbReference type="Proteomes" id="UP000053246"/>
    </source>
</evidence>
<feature type="domain" description="Histidine kinase/HSP90-like ATPase" evidence="2">
    <location>
        <begin position="13"/>
        <end position="122"/>
    </location>
</feature>
<name>A0A9X0HZT0_9ACTN</name>
<dbReference type="GO" id="GO:0004674">
    <property type="term" value="F:protein serine/threonine kinase activity"/>
    <property type="evidence" value="ECO:0007669"/>
    <property type="project" value="UniProtKB-KW"/>
</dbReference>